<dbReference type="EMBL" id="DF977447">
    <property type="protein sequence ID" value="GAP83501.2"/>
    <property type="molecule type" value="Genomic_DNA"/>
</dbReference>
<name>A0A1S7UJQ8_ROSNE</name>
<accession>A0A1S7UJQ8</accession>
<organism evidence="1">
    <name type="scientific">Rosellinia necatrix</name>
    <name type="common">White root-rot fungus</name>
    <dbReference type="NCBI Taxonomy" id="77044"/>
    <lineage>
        <taxon>Eukaryota</taxon>
        <taxon>Fungi</taxon>
        <taxon>Dikarya</taxon>
        <taxon>Ascomycota</taxon>
        <taxon>Pezizomycotina</taxon>
        <taxon>Sordariomycetes</taxon>
        <taxon>Xylariomycetidae</taxon>
        <taxon>Xylariales</taxon>
        <taxon>Xylariaceae</taxon>
        <taxon>Rosellinia</taxon>
    </lineage>
</organism>
<proteinExistence type="predicted"/>
<protein>
    <submittedName>
        <fullName evidence="1">Uncharacterized protein</fullName>
    </submittedName>
</protein>
<dbReference type="Proteomes" id="UP000054516">
    <property type="component" value="Unassembled WGS sequence"/>
</dbReference>
<sequence>MSPEGFSRIPGEFSADFAPLRGLAEELHALIFPLRDGKRDGKIFTGTKTEEAIIK</sequence>
<gene>
    <name evidence="1" type="ORF">SAMD00023353_0201300</name>
</gene>
<dbReference type="AlphaFoldDB" id="A0A1S7UJQ8"/>
<dbReference type="STRING" id="77044.A0A1S7UJQ8"/>
<reference evidence="1" key="1">
    <citation type="submission" date="2016-03" db="EMBL/GenBank/DDBJ databases">
        <title>Draft genome sequence of Rosellinia necatrix.</title>
        <authorList>
            <person name="Kanematsu S."/>
        </authorList>
    </citation>
    <scope>NUCLEOTIDE SEQUENCE [LARGE SCALE GENOMIC DNA]</scope>
    <source>
        <strain evidence="1">W97</strain>
    </source>
</reference>
<evidence type="ECO:0000313" key="2">
    <source>
        <dbReference type="Proteomes" id="UP000054516"/>
    </source>
</evidence>
<evidence type="ECO:0000313" key="1">
    <source>
        <dbReference type="EMBL" id="GAP83501.2"/>
    </source>
</evidence>
<keyword evidence="2" id="KW-1185">Reference proteome</keyword>
<dbReference type="OrthoDB" id="5584477at2759"/>